<dbReference type="InterPro" id="IPR010419">
    <property type="entry name" value="CO_DH_gsu"/>
</dbReference>
<dbReference type="SUPFAM" id="SSF55961">
    <property type="entry name" value="Bet v1-like"/>
    <property type="match status" value="1"/>
</dbReference>
<dbReference type="Pfam" id="PF06240">
    <property type="entry name" value="COXG"/>
    <property type="match status" value="1"/>
</dbReference>
<dbReference type="EMBL" id="JABFCZ010000005">
    <property type="protein sequence ID" value="MBD1545722.1"/>
    <property type="molecule type" value="Genomic_DNA"/>
</dbReference>
<evidence type="ECO:0000313" key="2">
    <source>
        <dbReference type="EMBL" id="MBD1545722.1"/>
    </source>
</evidence>
<evidence type="ECO:0000256" key="1">
    <source>
        <dbReference type="SAM" id="Phobius"/>
    </source>
</evidence>
<dbReference type="RefSeq" id="WP_190290393.1">
    <property type="nucleotide sequence ID" value="NZ_JABFCZ010000005.1"/>
</dbReference>
<feature type="transmembrane region" description="Helical" evidence="1">
    <location>
        <begin position="206"/>
        <end position="226"/>
    </location>
</feature>
<organism evidence="2 3">
    <name type="scientific">Roseibium aggregatum</name>
    <dbReference type="NCBI Taxonomy" id="187304"/>
    <lineage>
        <taxon>Bacteria</taxon>
        <taxon>Pseudomonadati</taxon>
        <taxon>Pseudomonadota</taxon>
        <taxon>Alphaproteobacteria</taxon>
        <taxon>Hyphomicrobiales</taxon>
        <taxon>Stappiaceae</taxon>
        <taxon>Roseibium</taxon>
    </lineage>
</organism>
<reference evidence="2" key="1">
    <citation type="submission" date="2020-05" db="EMBL/GenBank/DDBJ databases">
        <title>Identification of trans-AT polyketide cluster in two marine bacteria, producers of a novel glutaramide-containing polyketide sesbanimide D and analogs.</title>
        <authorList>
            <person name="Kacar D."/>
            <person name="Rodriguez P."/>
            <person name="Canedo L."/>
            <person name="Gonzalez E."/>
            <person name="Galan B."/>
            <person name="De La Calle F."/>
            <person name="Garcia J.L."/>
        </authorList>
    </citation>
    <scope>NUCLEOTIDE SEQUENCE</scope>
    <source>
        <strain evidence="2">PHM038</strain>
    </source>
</reference>
<dbReference type="PANTHER" id="PTHR38588:SF1">
    <property type="entry name" value="BLL0334 PROTEIN"/>
    <property type="match status" value="1"/>
</dbReference>
<keyword evidence="1" id="KW-1133">Transmembrane helix</keyword>
<sequence>MDMNGSYRIPASRETVWAALNDPEVLKECIPGCEKLEMTSPTEMSATVTSKIGPVKAKFNGAVTLENINPPESYTIVGEGKGGVAGFAKGSADVSLAEEGSETVLTYTARAQVGGKLAQLGSRLIDSTARKMADDFFGKFSEKVGGGGAAADDELDAGLMEEAKTKAIEELPSDAYKAVQDAEHAIEERLHDVEEKVEVAAGRGVFGGPLVWGLIALAAIIVILAVQSM</sequence>
<dbReference type="Gene3D" id="3.30.530.20">
    <property type="match status" value="1"/>
</dbReference>
<gene>
    <name evidence="2" type="ORF">HK439_05570</name>
</gene>
<keyword evidence="1" id="KW-0812">Transmembrane</keyword>
<dbReference type="CDD" id="cd05018">
    <property type="entry name" value="CoxG"/>
    <property type="match status" value="1"/>
</dbReference>
<proteinExistence type="predicted"/>
<dbReference type="PANTHER" id="PTHR38588">
    <property type="entry name" value="BLL0334 PROTEIN"/>
    <property type="match status" value="1"/>
</dbReference>
<accession>A0A926S5S5</accession>
<dbReference type="InterPro" id="IPR023393">
    <property type="entry name" value="START-like_dom_sf"/>
</dbReference>
<keyword evidence="1" id="KW-0472">Membrane</keyword>
<dbReference type="AlphaFoldDB" id="A0A926S5S5"/>
<protein>
    <submittedName>
        <fullName evidence="2">Carbon monoxide dehydrogenase subunit G</fullName>
    </submittedName>
</protein>
<name>A0A926S5S5_9HYPH</name>
<evidence type="ECO:0000313" key="3">
    <source>
        <dbReference type="Proteomes" id="UP000598467"/>
    </source>
</evidence>
<comment type="caution">
    <text evidence="2">The sequence shown here is derived from an EMBL/GenBank/DDBJ whole genome shotgun (WGS) entry which is preliminary data.</text>
</comment>
<dbReference type="Proteomes" id="UP000598467">
    <property type="component" value="Unassembled WGS sequence"/>
</dbReference>